<feature type="compositionally biased region" description="Polar residues" evidence="1">
    <location>
        <begin position="227"/>
        <end position="241"/>
    </location>
</feature>
<accession>A0A2V3IQ96</accession>
<evidence type="ECO:0000259" key="2">
    <source>
        <dbReference type="Pfam" id="PF04377"/>
    </source>
</evidence>
<dbReference type="InterPro" id="IPR030700">
    <property type="entry name" value="N-end_Aminoacyl_Trfase"/>
</dbReference>
<protein>
    <submittedName>
        <fullName evidence="3">Arginyl-tRNA--protein transferase 2</fullName>
    </submittedName>
</protein>
<gene>
    <name evidence="3" type="ORF">BWQ96_06949</name>
</gene>
<organism evidence="3 4">
    <name type="scientific">Gracilariopsis chorda</name>
    <dbReference type="NCBI Taxonomy" id="448386"/>
    <lineage>
        <taxon>Eukaryota</taxon>
        <taxon>Rhodophyta</taxon>
        <taxon>Florideophyceae</taxon>
        <taxon>Rhodymeniophycidae</taxon>
        <taxon>Gracilariales</taxon>
        <taxon>Gracilariaceae</taxon>
        <taxon>Gracilariopsis</taxon>
    </lineage>
</organism>
<dbReference type="Pfam" id="PF04377">
    <property type="entry name" value="ATE_C"/>
    <property type="match status" value="1"/>
</dbReference>
<dbReference type="Proteomes" id="UP000247409">
    <property type="component" value="Unassembled WGS sequence"/>
</dbReference>
<keyword evidence="4" id="KW-1185">Reference proteome</keyword>
<dbReference type="GO" id="GO:0004057">
    <property type="term" value="F:arginyl-tRNA--protein transferase activity"/>
    <property type="evidence" value="ECO:0007669"/>
    <property type="project" value="InterPro"/>
</dbReference>
<dbReference type="PANTHER" id="PTHR21367">
    <property type="entry name" value="ARGININE-TRNA-PROTEIN TRANSFERASE 1"/>
    <property type="match status" value="1"/>
</dbReference>
<dbReference type="InterPro" id="IPR007472">
    <property type="entry name" value="N-end_Aminoacyl_Trfase_C"/>
</dbReference>
<feature type="region of interest" description="Disordered" evidence="1">
    <location>
        <begin position="1"/>
        <end position="51"/>
    </location>
</feature>
<feature type="domain" description="N-end rule aminoacyl transferase C-terminal" evidence="2">
    <location>
        <begin position="334"/>
        <end position="473"/>
    </location>
</feature>
<feature type="compositionally biased region" description="Basic residues" evidence="1">
    <location>
        <begin position="248"/>
        <end position="260"/>
    </location>
</feature>
<feature type="region of interest" description="Disordered" evidence="1">
    <location>
        <begin position="85"/>
        <end position="111"/>
    </location>
</feature>
<reference evidence="3 4" key="1">
    <citation type="journal article" date="2018" name="Mol. Biol. Evol.">
        <title>Analysis of the draft genome of the red seaweed Gracilariopsis chorda provides insights into genome size evolution in Rhodophyta.</title>
        <authorList>
            <person name="Lee J."/>
            <person name="Yang E.C."/>
            <person name="Graf L."/>
            <person name="Yang J.H."/>
            <person name="Qiu H."/>
            <person name="Zel Zion U."/>
            <person name="Chan C.X."/>
            <person name="Stephens T.G."/>
            <person name="Weber A.P.M."/>
            <person name="Boo G.H."/>
            <person name="Boo S.M."/>
            <person name="Kim K.M."/>
            <person name="Shin Y."/>
            <person name="Jung M."/>
            <person name="Lee S.J."/>
            <person name="Yim H.S."/>
            <person name="Lee J.H."/>
            <person name="Bhattacharya D."/>
            <person name="Yoon H.S."/>
        </authorList>
    </citation>
    <scope>NUCLEOTIDE SEQUENCE [LARGE SCALE GENOMIC DNA]</scope>
    <source>
        <strain evidence="3 4">SKKU-2015</strain>
        <tissue evidence="3">Whole body</tissue>
    </source>
</reference>
<sequence length="586" mass="67147">MASKRKLPISPGSEEHLLSTASSTTGARSDHTQKEQRSKRKKVVPPDQKQNQVRDVLLEAIQMLARTDSLQPPLRAEHVQEAIPKIKIFPPRPQSSKLKSRHRLSQNSSKSNDTIILSEKRSVAKETPPALVSNAAFAIAGIERRRNIARNSSSGDSSTNIAMEEDSNPLGRQMRIAEALQEVLRRNRRICAEAKVCVTYPGFLNFWWLSPDKAPGENERIIDGKGNDQQNPSEEFSSLVRSSEPRKHYPQNRKRPRPSRLRTLEINDVSEVDVMSDLYKTDMLQGQDHRQAISQAHVEGSLHGPLQHRRKRWGEISDGDLFSMQIVPAAYSEESFQLFKRYQMKIHGERPSQCTKDVYSRFLVDSPLVRYHSPTNPEEQYGSYHVLYRIAERLFAVGVVDILPRCLSSVYLFYDPDFAKLSPGTLSALKEIEWIKSMSYVYSSMGFYYMGYYIHSCPKMRYKATFYPSELLCELTKNWVPVPDAQQVLDREGGERALRLCPLDRGPAPTAANFQFEDEELERMTDEAILHMGSADDEVMRLMPFRDIKKMLHHRCPEQVEAIRKSIEAFLHHVGKVSAKYYIHML</sequence>
<keyword evidence="3" id="KW-0808">Transferase</keyword>
<dbReference type="AlphaFoldDB" id="A0A2V3IQ96"/>
<dbReference type="EMBL" id="NBIV01000129">
    <property type="protein sequence ID" value="PXF43310.1"/>
    <property type="molecule type" value="Genomic_DNA"/>
</dbReference>
<proteinExistence type="predicted"/>
<dbReference type="SUPFAM" id="SSF55729">
    <property type="entry name" value="Acyl-CoA N-acyltransferases (Nat)"/>
    <property type="match status" value="1"/>
</dbReference>
<evidence type="ECO:0000313" key="3">
    <source>
        <dbReference type="EMBL" id="PXF43310.1"/>
    </source>
</evidence>
<feature type="region of interest" description="Disordered" evidence="1">
    <location>
        <begin position="218"/>
        <end position="260"/>
    </location>
</feature>
<evidence type="ECO:0000313" key="4">
    <source>
        <dbReference type="Proteomes" id="UP000247409"/>
    </source>
</evidence>
<name>A0A2V3IQ96_9FLOR</name>
<dbReference type="InterPro" id="IPR016181">
    <property type="entry name" value="Acyl_CoA_acyltransferase"/>
</dbReference>
<dbReference type="PANTHER" id="PTHR21367:SF1">
    <property type="entry name" value="ARGINYL-TRNA--PROTEIN TRANSFERASE 1"/>
    <property type="match status" value="1"/>
</dbReference>
<dbReference type="GO" id="GO:0005737">
    <property type="term" value="C:cytoplasm"/>
    <property type="evidence" value="ECO:0007669"/>
    <property type="project" value="TreeGrafter"/>
</dbReference>
<evidence type="ECO:0000256" key="1">
    <source>
        <dbReference type="SAM" id="MobiDB-lite"/>
    </source>
</evidence>
<comment type="caution">
    <text evidence="3">The sequence shown here is derived from an EMBL/GenBank/DDBJ whole genome shotgun (WGS) entry which is preliminary data.</text>
</comment>
<dbReference type="OrthoDB" id="74183at2759"/>